<reference evidence="3 4" key="1">
    <citation type="submission" date="2024-03" db="EMBL/GenBank/DDBJ databases">
        <authorList>
            <person name="Gkanogiannis A."/>
            <person name="Becerra Lopez-Lavalle L."/>
        </authorList>
    </citation>
    <scope>NUCLEOTIDE SEQUENCE [LARGE SCALE GENOMIC DNA]</scope>
</reference>
<feature type="domain" description="C2" evidence="2">
    <location>
        <begin position="1"/>
        <end position="123"/>
    </location>
</feature>
<dbReference type="PANTHER" id="PTHR32246">
    <property type="entry name" value="INGRESSION PROTEIN FIC1"/>
    <property type="match status" value="1"/>
</dbReference>
<evidence type="ECO:0000313" key="3">
    <source>
        <dbReference type="EMBL" id="CAK9319129.1"/>
    </source>
</evidence>
<dbReference type="EMBL" id="OZ021737">
    <property type="protein sequence ID" value="CAK9319129.1"/>
    <property type="molecule type" value="Genomic_DNA"/>
</dbReference>
<dbReference type="Pfam" id="PF00168">
    <property type="entry name" value="C2"/>
    <property type="match status" value="1"/>
</dbReference>
<protein>
    <recommendedName>
        <fullName evidence="2">C2 domain-containing protein</fullName>
    </recommendedName>
</protein>
<dbReference type="Proteomes" id="UP001642487">
    <property type="component" value="Chromosome 3"/>
</dbReference>
<feature type="region of interest" description="Disordered" evidence="1">
    <location>
        <begin position="252"/>
        <end position="276"/>
    </location>
</feature>
<accession>A0ABP0YF62</accession>
<proteinExistence type="predicted"/>
<gene>
    <name evidence="3" type="ORF">CITCOLO1_LOCUS11122</name>
</gene>
<evidence type="ECO:0000256" key="1">
    <source>
        <dbReference type="SAM" id="MobiDB-lite"/>
    </source>
</evidence>
<dbReference type="InterPro" id="IPR044750">
    <property type="entry name" value="C2_SRC2/BAP"/>
</dbReference>
<dbReference type="CDD" id="cd04051">
    <property type="entry name" value="C2_SRC2_like"/>
    <property type="match status" value="1"/>
</dbReference>
<dbReference type="PROSITE" id="PS50004">
    <property type="entry name" value="C2"/>
    <property type="match status" value="1"/>
</dbReference>
<dbReference type="SUPFAM" id="SSF49562">
    <property type="entry name" value="C2 domain (Calcium/lipid-binding domain, CaLB)"/>
    <property type="match status" value="1"/>
</dbReference>
<name>A0ABP0YF62_9ROSI</name>
<keyword evidence="4" id="KW-1185">Reference proteome</keyword>
<evidence type="ECO:0000259" key="2">
    <source>
        <dbReference type="PROSITE" id="PS50004"/>
    </source>
</evidence>
<feature type="region of interest" description="Disordered" evidence="1">
    <location>
        <begin position="193"/>
        <end position="219"/>
    </location>
</feature>
<dbReference type="SMART" id="SM00239">
    <property type="entry name" value="C2"/>
    <property type="match status" value="1"/>
</dbReference>
<dbReference type="Gene3D" id="2.60.40.150">
    <property type="entry name" value="C2 domain"/>
    <property type="match status" value="1"/>
</dbReference>
<sequence length="276" mass="29953">MEVAGDWVPKNPPATPMPVLEINLISAQGLKVPSNYSRPKQTYAVAWVDPSDRLRTRLDTIGGENPTWNDKFLFRVSLEFLARETSAVSIEIYALGLFCDSLIGTVRFLIGNVIACNDCSTTPAFTAVQVRRPSGRFQGVLNIGVMVNENSDISSLNGVSAIGYRDLMGKSLNRRRMTKSKIWGSEIALDSHDTESAEMSDGSESSSSSACSPSGKSNVLRDLNGVRNFGGTKTLKSSKSSGFLCGLVMQKKTTTADLPPPEKSFKVSRGSLDMER</sequence>
<dbReference type="InterPro" id="IPR035892">
    <property type="entry name" value="C2_domain_sf"/>
</dbReference>
<dbReference type="PANTHER" id="PTHR32246:SF69">
    <property type="entry name" value="CALCIUM-DEPENDENT LIPID-BINDING (CALB DOMAIN) FAMILY PROTEIN"/>
    <property type="match status" value="1"/>
</dbReference>
<organism evidence="3 4">
    <name type="scientific">Citrullus colocynthis</name>
    <name type="common">colocynth</name>
    <dbReference type="NCBI Taxonomy" id="252529"/>
    <lineage>
        <taxon>Eukaryota</taxon>
        <taxon>Viridiplantae</taxon>
        <taxon>Streptophyta</taxon>
        <taxon>Embryophyta</taxon>
        <taxon>Tracheophyta</taxon>
        <taxon>Spermatophyta</taxon>
        <taxon>Magnoliopsida</taxon>
        <taxon>eudicotyledons</taxon>
        <taxon>Gunneridae</taxon>
        <taxon>Pentapetalae</taxon>
        <taxon>rosids</taxon>
        <taxon>fabids</taxon>
        <taxon>Cucurbitales</taxon>
        <taxon>Cucurbitaceae</taxon>
        <taxon>Benincaseae</taxon>
        <taxon>Citrullus</taxon>
    </lineage>
</organism>
<evidence type="ECO:0000313" key="4">
    <source>
        <dbReference type="Proteomes" id="UP001642487"/>
    </source>
</evidence>
<feature type="compositionally biased region" description="Low complexity" evidence="1">
    <location>
        <begin position="197"/>
        <end position="217"/>
    </location>
</feature>
<dbReference type="InterPro" id="IPR000008">
    <property type="entry name" value="C2_dom"/>
</dbReference>